<dbReference type="InterPro" id="IPR040932">
    <property type="entry name" value="Csm4_C"/>
</dbReference>
<proteinExistence type="inferred from homology"/>
<dbReference type="RefSeq" id="WP_006696612.1">
    <property type="nucleotide sequence ID" value="NZ_JH376859.1"/>
</dbReference>
<evidence type="ECO:0000259" key="5">
    <source>
        <dbReference type="Pfam" id="PF17953"/>
    </source>
</evidence>
<evidence type="ECO:0000256" key="1">
    <source>
        <dbReference type="ARBA" id="ARBA00005772"/>
    </source>
</evidence>
<protein>
    <recommendedName>
        <fullName evidence="2">CRISPR system Cms protein Csm4</fullName>
    </recommendedName>
</protein>
<dbReference type="EMBL" id="ADGH01000012">
    <property type="protein sequence ID" value="EHG24505.1"/>
    <property type="molecule type" value="Genomic_DNA"/>
</dbReference>
<dbReference type="NCBIfam" id="TIGR01903">
    <property type="entry name" value="cas5_csm4"/>
    <property type="match status" value="1"/>
</dbReference>
<dbReference type="Proteomes" id="UP000003175">
    <property type="component" value="Unassembled WGS sequence"/>
</dbReference>
<evidence type="ECO:0000256" key="2">
    <source>
        <dbReference type="ARBA" id="ARBA00016109"/>
    </source>
</evidence>
<dbReference type="Pfam" id="PF17953">
    <property type="entry name" value="Csm4_C"/>
    <property type="match status" value="1"/>
</dbReference>
<evidence type="ECO:0000313" key="6">
    <source>
        <dbReference type="EMBL" id="EHG24505.1"/>
    </source>
</evidence>
<organism evidence="6 7">
    <name type="scientific">Selenomonas noxia F0398</name>
    <dbReference type="NCBI Taxonomy" id="702437"/>
    <lineage>
        <taxon>Bacteria</taxon>
        <taxon>Bacillati</taxon>
        <taxon>Bacillota</taxon>
        <taxon>Negativicutes</taxon>
        <taxon>Selenomonadales</taxon>
        <taxon>Selenomonadaceae</taxon>
        <taxon>Selenomonas</taxon>
    </lineage>
</organism>
<evidence type="ECO:0000256" key="3">
    <source>
        <dbReference type="ARBA" id="ARBA00022884"/>
    </source>
</evidence>
<dbReference type="InterPro" id="IPR005510">
    <property type="entry name" value="Csm4"/>
</dbReference>
<feature type="domain" description="Csm4 C-terminal" evidence="5">
    <location>
        <begin position="249"/>
        <end position="334"/>
    </location>
</feature>
<keyword evidence="3" id="KW-0694">RNA-binding</keyword>
<evidence type="ECO:0000256" key="4">
    <source>
        <dbReference type="ARBA" id="ARBA00023118"/>
    </source>
</evidence>
<reference evidence="6 7" key="1">
    <citation type="submission" date="2011-08" db="EMBL/GenBank/DDBJ databases">
        <title>The Genome Sequence of Selenomonas noxia F0398.</title>
        <authorList>
            <consortium name="The Broad Institute Genome Sequencing Platform"/>
            <person name="Earl A."/>
            <person name="Ward D."/>
            <person name="Feldgarden M."/>
            <person name="Gevers D."/>
            <person name="Izard J."/>
            <person name="Ganesan A."/>
            <person name="Blanton J.M."/>
            <person name="Baranova O.V."/>
            <person name="Tanner A.C."/>
            <person name="Dewhirst F.E."/>
            <person name="Young S.K."/>
            <person name="Zeng Q."/>
            <person name="Gargeya S."/>
            <person name="Fitzgerald M."/>
            <person name="Haas B."/>
            <person name="Abouelleil A."/>
            <person name="Alvarado L."/>
            <person name="Arachchi H.M."/>
            <person name="Berlin A."/>
            <person name="Brown A."/>
            <person name="Chapman S.B."/>
            <person name="Chen Z."/>
            <person name="Dunbar C."/>
            <person name="Freedman E."/>
            <person name="Gearin G."/>
            <person name="Gellesch M."/>
            <person name="Goldberg J."/>
            <person name="Griggs A."/>
            <person name="Gujja S."/>
            <person name="Heiman D."/>
            <person name="Howarth C."/>
            <person name="Larson L."/>
            <person name="Lui A."/>
            <person name="MacDonald P.J.P."/>
            <person name="Montmayeur A."/>
            <person name="Murphy C."/>
            <person name="Neiman D."/>
            <person name="Pearson M."/>
            <person name="Priest M."/>
            <person name="Roberts A."/>
            <person name="Saif S."/>
            <person name="Shea T."/>
            <person name="Shenoy N."/>
            <person name="Sisk P."/>
            <person name="Stolte C."/>
            <person name="Sykes S."/>
            <person name="Wortman J."/>
            <person name="Nusbaum C."/>
            <person name="Birren B."/>
        </authorList>
    </citation>
    <scope>NUCLEOTIDE SEQUENCE [LARGE SCALE GENOMIC DNA]</scope>
    <source>
        <strain evidence="6 7">F0398</strain>
    </source>
</reference>
<evidence type="ECO:0000313" key="7">
    <source>
        <dbReference type="Proteomes" id="UP000003175"/>
    </source>
</evidence>
<keyword evidence="7" id="KW-1185">Reference proteome</keyword>
<keyword evidence="4" id="KW-0051">Antiviral defense</keyword>
<sequence>MSYVIYPLHFRTAVRFGVPGRGGRLDEACMEYPADALFGALCAELAASGETEELGRLAETVERGDLRLSDLLPWQRREHDGALALFLPRPVLRIEHTQAQECEDYRSTCENATMRKKQKKLKYIRASRMQDYICAIQSGNPFEDREFDADFGMESLRQRVNRRGEEPLPYYVAQFDFRTEAGLYLIACVRDEKTTSWLHRLLVWLGTAGIGGKRTSGYGKFRVGEIIHMDADDGGDIAALRDMLAADSAPWQLALAPVLPIADDLATVKRGAYRLRRAGGFISYPVHFAEKKNSVYLLDAGSCFPARISGTCGMLGTHDGHPVWRYGYGFYAGVTA</sequence>
<comment type="caution">
    <text evidence="6">The sequence shown here is derived from an EMBL/GenBank/DDBJ whole genome shotgun (WGS) entry which is preliminary data.</text>
</comment>
<comment type="similarity">
    <text evidence="1">Belongs to the CRISPR-associated Csm4 family.</text>
</comment>
<gene>
    <name evidence="6" type="ORF">HMPREF9432_01355</name>
</gene>
<name>A0ABP2MPH1_9FIRM</name>
<accession>A0ABP2MPH1</accession>